<dbReference type="GO" id="GO:0061630">
    <property type="term" value="F:ubiquitin protein ligase activity"/>
    <property type="evidence" value="ECO:0007669"/>
    <property type="project" value="TreeGrafter"/>
</dbReference>
<dbReference type="OrthoDB" id="687730at2759"/>
<evidence type="ECO:0000256" key="3">
    <source>
        <dbReference type="ARBA" id="ARBA00022771"/>
    </source>
</evidence>
<evidence type="ECO:0000313" key="9">
    <source>
        <dbReference type="Proteomes" id="UP000193411"/>
    </source>
</evidence>
<evidence type="ECO:0000259" key="7">
    <source>
        <dbReference type="Pfam" id="PF00498"/>
    </source>
</evidence>
<gene>
    <name evidence="8" type="ORF">BCR44DRAFT_1530050</name>
</gene>
<feature type="compositionally biased region" description="Polar residues" evidence="6">
    <location>
        <begin position="60"/>
        <end position="86"/>
    </location>
</feature>
<protein>
    <recommendedName>
        <fullName evidence="7">FHA domain-containing protein</fullName>
    </recommendedName>
</protein>
<reference evidence="8 9" key="1">
    <citation type="submission" date="2016-07" db="EMBL/GenBank/DDBJ databases">
        <title>Pervasive Adenine N6-methylation of Active Genes in Fungi.</title>
        <authorList>
            <consortium name="DOE Joint Genome Institute"/>
            <person name="Mondo S.J."/>
            <person name="Dannebaum R.O."/>
            <person name="Kuo R.C."/>
            <person name="Labutti K."/>
            <person name="Haridas S."/>
            <person name="Kuo A."/>
            <person name="Salamov A."/>
            <person name="Ahrendt S.R."/>
            <person name="Lipzen A."/>
            <person name="Sullivan W."/>
            <person name="Andreopoulos W.B."/>
            <person name="Clum A."/>
            <person name="Lindquist E."/>
            <person name="Daum C."/>
            <person name="Ramamoorthy G.K."/>
            <person name="Gryganskyi A."/>
            <person name="Culley D."/>
            <person name="Magnuson J.K."/>
            <person name="James T.Y."/>
            <person name="O'Malley M.A."/>
            <person name="Stajich J.E."/>
            <person name="Spatafora J.W."/>
            <person name="Visel A."/>
            <person name="Grigoriev I.V."/>
        </authorList>
    </citation>
    <scope>NUCLEOTIDE SEQUENCE [LARGE SCALE GENOMIC DNA]</scope>
    <source>
        <strain evidence="8 9">PL171</strain>
    </source>
</reference>
<dbReference type="InterPro" id="IPR008984">
    <property type="entry name" value="SMAD_FHA_dom_sf"/>
</dbReference>
<dbReference type="PANTHER" id="PTHR15067">
    <property type="entry name" value="E3 UBIQUITIN-PROTEIN LIGASE RNF8"/>
    <property type="match status" value="1"/>
</dbReference>
<dbReference type="EMBL" id="MCFL01000025">
    <property type="protein sequence ID" value="ORZ34965.1"/>
    <property type="molecule type" value="Genomic_DNA"/>
</dbReference>
<accession>A0A1Y2HK59</accession>
<dbReference type="GO" id="GO:0000151">
    <property type="term" value="C:ubiquitin ligase complex"/>
    <property type="evidence" value="ECO:0007669"/>
    <property type="project" value="TreeGrafter"/>
</dbReference>
<feature type="domain" description="FHA" evidence="7">
    <location>
        <begin position="124"/>
        <end position="164"/>
    </location>
</feature>
<feature type="compositionally biased region" description="Low complexity" evidence="6">
    <location>
        <begin position="317"/>
        <end position="355"/>
    </location>
</feature>
<dbReference type="Gene3D" id="2.60.200.20">
    <property type="match status" value="1"/>
</dbReference>
<dbReference type="Proteomes" id="UP000193411">
    <property type="component" value="Unassembled WGS sequence"/>
</dbReference>
<dbReference type="STRING" id="765915.A0A1Y2HK59"/>
<feature type="region of interest" description="Disordered" evidence="6">
    <location>
        <begin position="1"/>
        <end position="119"/>
    </location>
</feature>
<evidence type="ECO:0000256" key="2">
    <source>
        <dbReference type="ARBA" id="ARBA00022723"/>
    </source>
</evidence>
<keyword evidence="9" id="KW-1185">Reference proteome</keyword>
<sequence length="488" mass="52802">AHASTPPGVGVSGAGAGAHRHLHDDTATPVNHTPPQSSHRLPPPPHKHPIRHLQLPCPPSASSLTSPTRTVASTSPYRTQAPQRQSPAREALCRKGQRGPVRRDRLQVQSRLPPARRAVDRGHVLLLPDTKSSSGTFINNVRVSPANTESQPIQLKDGDIIQLGVDYQGRTEDIFRCVRMRVELNREAFKHRNNAFRNQVIRALRALAAQVTRIPQARAIVVLPGRHCPFQALFIAPCCHSFHFKCARPLLQGWPNFNCPLCRHFADLSVSVSIEDLSMLVIDDGTGSPVESHEPHHHASATSPTSPPTARHDDNAHSTMPATAAAVAAPAPTSSRTSNLLDPASAAGNSNSTSGVHFALNSPPLNGHNQATRLRRSPQGSSLLGVQTLGSPGLQLSGATAPSSADAAGALTPVAATISASDKRHPAAPVPPRPRRPARHARRISAHPRTETRPHSVCRWRRPWAQTRRLLRRSMETSRPRDRVSPIM</sequence>
<dbReference type="SUPFAM" id="SSF57850">
    <property type="entry name" value="RING/U-box"/>
    <property type="match status" value="1"/>
</dbReference>
<evidence type="ECO:0000256" key="5">
    <source>
        <dbReference type="ARBA" id="ARBA00022833"/>
    </source>
</evidence>
<feature type="non-terminal residue" evidence="8">
    <location>
        <position position="1"/>
    </location>
</feature>
<dbReference type="InterPro" id="IPR000253">
    <property type="entry name" value="FHA_dom"/>
</dbReference>
<name>A0A1Y2HK59_9FUNG</name>
<feature type="region of interest" description="Disordered" evidence="6">
    <location>
        <begin position="285"/>
        <end position="377"/>
    </location>
</feature>
<keyword evidence="5" id="KW-0862">Zinc</keyword>
<comment type="caution">
    <text evidence="8">The sequence shown here is derived from an EMBL/GenBank/DDBJ whole genome shotgun (WGS) entry which is preliminary data.</text>
</comment>
<dbReference type="AlphaFoldDB" id="A0A1Y2HK59"/>
<proteinExistence type="predicted"/>
<feature type="region of interest" description="Disordered" evidence="6">
    <location>
        <begin position="418"/>
        <end position="454"/>
    </location>
</feature>
<evidence type="ECO:0000256" key="6">
    <source>
        <dbReference type="SAM" id="MobiDB-lite"/>
    </source>
</evidence>
<feature type="compositionally biased region" description="Polar residues" evidence="6">
    <location>
        <begin position="363"/>
        <end position="377"/>
    </location>
</feature>
<dbReference type="PANTHER" id="PTHR15067:SF7">
    <property type="entry name" value="E3 UBIQUITIN-PROTEIN LIGASE DMA1-RELATED"/>
    <property type="match status" value="1"/>
</dbReference>
<dbReference type="SUPFAM" id="SSF49879">
    <property type="entry name" value="SMAD/FHA domain"/>
    <property type="match status" value="1"/>
</dbReference>
<evidence type="ECO:0000256" key="4">
    <source>
        <dbReference type="ARBA" id="ARBA00022786"/>
    </source>
</evidence>
<keyword evidence="1" id="KW-0808">Transferase</keyword>
<dbReference type="Pfam" id="PF00498">
    <property type="entry name" value="FHA"/>
    <property type="match status" value="1"/>
</dbReference>
<dbReference type="GO" id="GO:0008270">
    <property type="term" value="F:zinc ion binding"/>
    <property type="evidence" value="ECO:0007669"/>
    <property type="project" value="UniProtKB-KW"/>
</dbReference>
<organism evidence="8 9">
    <name type="scientific">Catenaria anguillulae PL171</name>
    <dbReference type="NCBI Taxonomy" id="765915"/>
    <lineage>
        <taxon>Eukaryota</taxon>
        <taxon>Fungi</taxon>
        <taxon>Fungi incertae sedis</taxon>
        <taxon>Blastocladiomycota</taxon>
        <taxon>Blastocladiomycetes</taxon>
        <taxon>Blastocladiales</taxon>
        <taxon>Catenariaceae</taxon>
        <taxon>Catenaria</taxon>
    </lineage>
</organism>
<keyword evidence="2" id="KW-0479">Metal-binding</keyword>
<dbReference type="GO" id="GO:0016567">
    <property type="term" value="P:protein ubiquitination"/>
    <property type="evidence" value="ECO:0007669"/>
    <property type="project" value="TreeGrafter"/>
</dbReference>
<keyword evidence="3" id="KW-0863">Zinc-finger</keyword>
<dbReference type="GO" id="GO:0006511">
    <property type="term" value="P:ubiquitin-dependent protein catabolic process"/>
    <property type="evidence" value="ECO:0007669"/>
    <property type="project" value="TreeGrafter"/>
</dbReference>
<evidence type="ECO:0000256" key="1">
    <source>
        <dbReference type="ARBA" id="ARBA00022679"/>
    </source>
</evidence>
<dbReference type="GO" id="GO:0005829">
    <property type="term" value="C:cytosol"/>
    <property type="evidence" value="ECO:0007669"/>
    <property type="project" value="TreeGrafter"/>
</dbReference>
<keyword evidence="4" id="KW-0833">Ubl conjugation pathway</keyword>
<feature type="compositionally biased region" description="Basic residues" evidence="6">
    <location>
        <begin position="433"/>
        <end position="446"/>
    </location>
</feature>
<evidence type="ECO:0000313" key="8">
    <source>
        <dbReference type="EMBL" id="ORZ34965.1"/>
    </source>
</evidence>
<dbReference type="GO" id="GO:0032153">
    <property type="term" value="C:cell division site"/>
    <property type="evidence" value="ECO:0007669"/>
    <property type="project" value="TreeGrafter"/>
</dbReference>